<gene>
    <name evidence="1" type="ORF">EZE20_05755</name>
</gene>
<evidence type="ECO:0000313" key="2">
    <source>
        <dbReference type="Proteomes" id="UP000295706"/>
    </source>
</evidence>
<accession>A0A4R4KLI1</accession>
<comment type="caution">
    <text evidence="1">The sequence shown here is derived from an EMBL/GenBank/DDBJ whole genome shotgun (WGS) entry which is preliminary data.</text>
</comment>
<proteinExistence type="predicted"/>
<dbReference type="RefSeq" id="WP_132115444.1">
    <property type="nucleotide sequence ID" value="NZ_SMJU01000003.1"/>
</dbReference>
<organism evidence="1 2">
    <name type="scientific">Arundinibacter roseus</name>
    <dbReference type="NCBI Taxonomy" id="2070510"/>
    <lineage>
        <taxon>Bacteria</taxon>
        <taxon>Pseudomonadati</taxon>
        <taxon>Bacteroidota</taxon>
        <taxon>Cytophagia</taxon>
        <taxon>Cytophagales</taxon>
        <taxon>Spirosomataceae</taxon>
        <taxon>Arundinibacter</taxon>
    </lineage>
</organism>
<keyword evidence="2" id="KW-1185">Reference proteome</keyword>
<dbReference type="Proteomes" id="UP000295706">
    <property type="component" value="Unassembled WGS sequence"/>
</dbReference>
<protein>
    <submittedName>
        <fullName evidence="1">Uncharacterized protein</fullName>
    </submittedName>
</protein>
<dbReference type="AlphaFoldDB" id="A0A4R4KLI1"/>
<evidence type="ECO:0000313" key="1">
    <source>
        <dbReference type="EMBL" id="TDB67451.1"/>
    </source>
</evidence>
<name>A0A4R4KLI1_9BACT</name>
<reference evidence="1 2" key="1">
    <citation type="submission" date="2019-02" db="EMBL/GenBank/DDBJ databases">
        <title>Arundinibacter roseus gen. nov., sp. nov., a new member of the family Cytophagaceae.</title>
        <authorList>
            <person name="Szuroczki S."/>
            <person name="Khayer B."/>
            <person name="Sproer C."/>
            <person name="Toumi M."/>
            <person name="Szabo A."/>
            <person name="Felfoldi T."/>
            <person name="Schumann P."/>
            <person name="Toth E."/>
        </authorList>
    </citation>
    <scope>NUCLEOTIDE SEQUENCE [LARGE SCALE GENOMIC DNA]</scope>
    <source>
        <strain evidence="1 2">DMA-k-7a</strain>
    </source>
</reference>
<dbReference type="EMBL" id="SMJU01000003">
    <property type="protein sequence ID" value="TDB67451.1"/>
    <property type="molecule type" value="Genomic_DNA"/>
</dbReference>
<sequence length="92" mass="10906">MQSRQLPNFKPVRFQLLILLPFISALSQTNRQSIRILLPIKYYWLCVPILLVDELARKEHECQAERSRSQFIQSGFDRQAVLYAQPDKFLEL</sequence>